<keyword evidence="2" id="KW-1185">Reference proteome</keyword>
<evidence type="ECO:0000313" key="2">
    <source>
        <dbReference type="Proteomes" id="UP000531216"/>
    </source>
</evidence>
<name>A0A7W6BUF4_9HYPH</name>
<accession>A0A7W6BUF4</accession>
<dbReference type="AlphaFoldDB" id="A0A7W6BUF4"/>
<protein>
    <submittedName>
        <fullName evidence="1">Uncharacterized protein</fullName>
    </submittedName>
</protein>
<reference evidence="1 2" key="1">
    <citation type="submission" date="2020-08" db="EMBL/GenBank/DDBJ databases">
        <title>Genomic Encyclopedia of Type Strains, Phase IV (KMG-IV): sequencing the most valuable type-strain genomes for metagenomic binning, comparative biology and taxonomic classification.</title>
        <authorList>
            <person name="Goeker M."/>
        </authorList>
    </citation>
    <scope>NUCLEOTIDE SEQUENCE [LARGE SCALE GENOMIC DNA]</scope>
    <source>
        <strain evidence="1 2">DSM 25024</strain>
    </source>
</reference>
<sequence>MLEVTREGFELVAKLIIVVWMGHSISFLMR</sequence>
<proteinExistence type="predicted"/>
<organism evidence="1 2">
    <name type="scientific">Aureimonas phyllosphaerae</name>
    <dbReference type="NCBI Taxonomy" id="1166078"/>
    <lineage>
        <taxon>Bacteria</taxon>
        <taxon>Pseudomonadati</taxon>
        <taxon>Pseudomonadota</taxon>
        <taxon>Alphaproteobacteria</taxon>
        <taxon>Hyphomicrobiales</taxon>
        <taxon>Aurantimonadaceae</taxon>
        <taxon>Aureimonas</taxon>
    </lineage>
</organism>
<evidence type="ECO:0000313" key="1">
    <source>
        <dbReference type="EMBL" id="MBB3938196.1"/>
    </source>
</evidence>
<dbReference type="EMBL" id="JACIDO010000021">
    <property type="protein sequence ID" value="MBB3938196.1"/>
    <property type="molecule type" value="Genomic_DNA"/>
</dbReference>
<dbReference type="Proteomes" id="UP000531216">
    <property type="component" value="Unassembled WGS sequence"/>
</dbReference>
<gene>
    <name evidence="1" type="ORF">GGR05_004367</name>
</gene>
<comment type="caution">
    <text evidence="1">The sequence shown here is derived from an EMBL/GenBank/DDBJ whole genome shotgun (WGS) entry which is preliminary data.</text>
</comment>